<accession>A0A6P4EHF6</accession>
<sequence>MSRLQQVGIQQMEDLKCVYTRDWPKYCKEYYCLDNFVDLHRKDPHLGDVKIYALPNLELGLFVIVDRYQISVGFLESERSESRLRESLLQLEFFGGEQFASMPKRYFKAAIDTIHAKNLKLDINSVTFSLVLSNEEALQFQVEPPVGFSLKSLRVEDAQVVDDHWEWSEPGTLSFIQRQIICNTSVGLYKDDDNELVAWCIRAQDGLLAVLQVKNTYQRRGFGVLIVKEFSKREALQGHDVITEVVPENKASMSLFKKLGFKFNDQCHWLYTEAPIKD</sequence>
<dbReference type="PANTHER" id="PTHR20958:SF10">
    <property type="entry name" value="GH05617P-RELATED"/>
    <property type="match status" value="1"/>
</dbReference>
<dbReference type="EnsemblMetazoa" id="XM_017122148.1">
    <property type="protein sequence ID" value="XP_016977637.1"/>
    <property type="gene ID" value="LOC108043438"/>
</dbReference>
<dbReference type="RefSeq" id="XP_016977637.1">
    <property type="nucleotide sequence ID" value="XM_017122148.1"/>
</dbReference>
<protein>
    <submittedName>
        <fullName evidence="4">Uncharacterized protein LOC108043438</fullName>
    </submittedName>
</protein>
<evidence type="ECO:0000313" key="3">
    <source>
        <dbReference type="Proteomes" id="UP001652680"/>
    </source>
</evidence>
<dbReference type="InterPro" id="IPR053225">
    <property type="entry name" value="Acyl-CoA_N-acyltransferase"/>
</dbReference>
<dbReference type="GeneID" id="108043438"/>
<evidence type="ECO:0000313" key="2">
    <source>
        <dbReference type="EnsemblMetazoa" id="XP_016977637.1"/>
    </source>
</evidence>
<dbReference type="GO" id="GO:0016747">
    <property type="term" value="F:acyltransferase activity, transferring groups other than amino-acyl groups"/>
    <property type="evidence" value="ECO:0007669"/>
    <property type="project" value="InterPro"/>
</dbReference>
<dbReference type="InterPro" id="IPR013653">
    <property type="entry name" value="GCN5-like_dom"/>
</dbReference>
<proteinExistence type="predicted"/>
<dbReference type="InterPro" id="IPR016181">
    <property type="entry name" value="Acyl_CoA_acyltransferase"/>
</dbReference>
<keyword evidence="3" id="KW-1185">Reference proteome</keyword>
<dbReference type="InterPro" id="IPR000182">
    <property type="entry name" value="GNAT_dom"/>
</dbReference>
<reference evidence="2" key="3">
    <citation type="submission" date="2025-05" db="UniProtKB">
        <authorList>
            <consortium name="EnsemblMetazoa"/>
        </authorList>
    </citation>
    <scope>IDENTIFICATION</scope>
</reference>
<dbReference type="AlphaFoldDB" id="A0A6P4EHF6"/>
<evidence type="ECO:0000259" key="1">
    <source>
        <dbReference type="PROSITE" id="PS51186"/>
    </source>
</evidence>
<reference evidence="4" key="2">
    <citation type="submission" date="2025-04" db="UniProtKB">
        <authorList>
            <consortium name="RefSeq"/>
        </authorList>
    </citation>
    <scope>IDENTIFICATION</scope>
</reference>
<dbReference type="Pfam" id="PF08445">
    <property type="entry name" value="FR47"/>
    <property type="match status" value="1"/>
</dbReference>
<feature type="domain" description="N-acetyltransferase" evidence="1">
    <location>
        <begin position="148"/>
        <end position="277"/>
    </location>
</feature>
<dbReference type="PROSITE" id="PS51186">
    <property type="entry name" value="GNAT"/>
    <property type="match status" value="1"/>
</dbReference>
<reference evidence="3" key="1">
    <citation type="journal article" date="2021" name="Elife">
        <title>Highly contiguous assemblies of 101 drosophilid genomes.</title>
        <authorList>
            <person name="Kim B.Y."/>
            <person name="Wang J.R."/>
            <person name="Miller D.E."/>
            <person name="Barmina O."/>
            <person name="Delaney E."/>
            <person name="Thompson A."/>
            <person name="Comeault A.A."/>
            <person name="Peede D."/>
            <person name="D'Agostino E.R."/>
            <person name="Pelaez J."/>
            <person name="Aguilar J.M."/>
            <person name="Haji D."/>
            <person name="Matsunaga T."/>
            <person name="Armstrong E.E."/>
            <person name="Zych M."/>
            <person name="Ogawa Y."/>
            <person name="Stamenkovic-Radak M."/>
            <person name="Jelic M."/>
            <person name="Veselinovic M.S."/>
            <person name="Tanaskovic M."/>
            <person name="Eric P."/>
            <person name="Gao J.J."/>
            <person name="Katoh T.K."/>
            <person name="Toda M.J."/>
            <person name="Watabe H."/>
            <person name="Watada M."/>
            <person name="Davis J.S."/>
            <person name="Moyle L.C."/>
            <person name="Manoli G."/>
            <person name="Bertolini E."/>
            <person name="Kostal V."/>
            <person name="Hawley R.S."/>
            <person name="Takahashi A."/>
            <person name="Jones C.D."/>
            <person name="Price D.K."/>
            <person name="Whiteman N."/>
            <person name="Kopp A."/>
            <person name="Matute D.R."/>
            <person name="Petrov D.A."/>
        </authorList>
    </citation>
    <scope>NUCLEOTIDE SEQUENCE [LARGE SCALE GENOMIC DNA]</scope>
</reference>
<organism evidence="4">
    <name type="scientific">Drosophila rhopaloa</name>
    <name type="common">Fruit fly</name>
    <dbReference type="NCBI Taxonomy" id="1041015"/>
    <lineage>
        <taxon>Eukaryota</taxon>
        <taxon>Metazoa</taxon>
        <taxon>Ecdysozoa</taxon>
        <taxon>Arthropoda</taxon>
        <taxon>Hexapoda</taxon>
        <taxon>Insecta</taxon>
        <taxon>Pterygota</taxon>
        <taxon>Neoptera</taxon>
        <taxon>Endopterygota</taxon>
        <taxon>Diptera</taxon>
        <taxon>Brachycera</taxon>
        <taxon>Muscomorpha</taxon>
        <taxon>Ephydroidea</taxon>
        <taxon>Drosophilidae</taxon>
        <taxon>Drosophila</taxon>
        <taxon>Sophophora</taxon>
    </lineage>
</organism>
<gene>
    <name evidence="4" type="primary">LOC108043438</name>
    <name evidence="2" type="synonym">108043438</name>
</gene>
<dbReference type="Proteomes" id="UP001652680">
    <property type="component" value="Unassembled WGS sequence"/>
</dbReference>
<dbReference type="PANTHER" id="PTHR20958">
    <property type="entry name" value="GLYCINE N-ACYLTRANSFERASE-LIKE PROTEIN"/>
    <property type="match status" value="1"/>
</dbReference>
<name>A0A6P4EHF6_DRORH</name>
<dbReference type="Gene3D" id="3.40.630.30">
    <property type="match status" value="2"/>
</dbReference>
<evidence type="ECO:0000313" key="4">
    <source>
        <dbReference type="RefSeq" id="XP_016977637.1"/>
    </source>
</evidence>
<dbReference type="SUPFAM" id="SSF55729">
    <property type="entry name" value="Acyl-CoA N-acyltransferases (Nat)"/>
    <property type="match status" value="1"/>
</dbReference>
<dbReference type="OrthoDB" id="61870at2759"/>